<dbReference type="AlphaFoldDB" id="A0A1H8V0T3"/>
<organism evidence="1 2">
    <name type="scientific">Mucilaginibacter gossypiicola</name>
    <dbReference type="NCBI Taxonomy" id="551995"/>
    <lineage>
        <taxon>Bacteria</taxon>
        <taxon>Pseudomonadati</taxon>
        <taxon>Bacteroidota</taxon>
        <taxon>Sphingobacteriia</taxon>
        <taxon>Sphingobacteriales</taxon>
        <taxon>Sphingobacteriaceae</taxon>
        <taxon>Mucilaginibacter</taxon>
    </lineage>
</organism>
<dbReference type="STRING" id="551995.SAMN05192574_12166"/>
<name>A0A1H8V0T3_9SPHI</name>
<protein>
    <recommendedName>
        <fullName evidence="3">TIR domain-containing protein</fullName>
    </recommendedName>
</protein>
<dbReference type="EMBL" id="FOCL01000021">
    <property type="protein sequence ID" value="SEP08837.1"/>
    <property type="molecule type" value="Genomic_DNA"/>
</dbReference>
<accession>A0A1H8V0T3</accession>
<dbReference type="RefSeq" id="WP_091222474.1">
    <property type="nucleotide sequence ID" value="NZ_FOCL01000021.1"/>
</dbReference>
<evidence type="ECO:0008006" key="3">
    <source>
        <dbReference type="Google" id="ProtNLM"/>
    </source>
</evidence>
<keyword evidence="2" id="KW-1185">Reference proteome</keyword>
<dbReference type="OrthoDB" id="9810385at2"/>
<dbReference type="Gene3D" id="3.40.50.10140">
    <property type="entry name" value="Toll/interleukin-1 receptor homology (TIR) domain"/>
    <property type="match status" value="1"/>
</dbReference>
<dbReference type="InterPro" id="IPR035897">
    <property type="entry name" value="Toll_tir_struct_dom_sf"/>
</dbReference>
<proteinExistence type="predicted"/>
<sequence>MAIILQSQLRQFRNTVRPTNLSVNESLNSFRSESKQDKVTIFLSHKHDEAENLDSAINLLKRFRVNVYVDWLDEGMPKSTSGITALRIKKKIKENKKFIFLATEGAIASKWCNWELGYGDSLKYIDNIALFPIKNDYSTYSGSEYMQIYPSIEYEDGRDKNTDGDYISEGYYVFFPADNKGSRKYITLGAWLAR</sequence>
<evidence type="ECO:0000313" key="2">
    <source>
        <dbReference type="Proteomes" id="UP000198942"/>
    </source>
</evidence>
<dbReference type="Proteomes" id="UP000198942">
    <property type="component" value="Unassembled WGS sequence"/>
</dbReference>
<reference evidence="2" key="1">
    <citation type="submission" date="2016-10" db="EMBL/GenBank/DDBJ databases">
        <authorList>
            <person name="Varghese N."/>
            <person name="Submissions S."/>
        </authorList>
    </citation>
    <scope>NUCLEOTIDE SEQUENCE [LARGE SCALE GENOMIC DNA]</scope>
    <source>
        <strain evidence="2">Gh-48</strain>
    </source>
</reference>
<dbReference type="SUPFAM" id="SSF52200">
    <property type="entry name" value="Toll/Interleukin receptor TIR domain"/>
    <property type="match status" value="1"/>
</dbReference>
<gene>
    <name evidence="1" type="ORF">SAMN05192574_12166</name>
</gene>
<evidence type="ECO:0000313" key="1">
    <source>
        <dbReference type="EMBL" id="SEP08837.1"/>
    </source>
</evidence>